<dbReference type="AlphaFoldDB" id="A0A183J7W4"/>
<organism evidence="4">
    <name type="scientific">Soboliphyme baturini</name>
    <dbReference type="NCBI Taxonomy" id="241478"/>
    <lineage>
        <taxon>Eukaryota</taxon>
        <taxon>Metazoa</taxon>
        <taxon>Ecdysozoa</taxon>
        <taxon>Nematoda</taxon>
        <taxon>Enoplea</taxon>
        <taxon>Dorylaimia</taxon>
        <taxon>Dioctophymatida</taxon>
        <taxon>Dioctophymatoidea</taxon>
        <taxon>Soboliphymatidae</taxon>
        <taxon>Soboliphyme</taxon>
    </lineage>
</organism>
<feature type="region of interest" description="Disordered" evidence="1">
    <location>
        <begin position="1"/>
        <end position="49"/>
    </location>
</feature>
<accession>A0A183J7W4</accession>
<dbReference type="WBParaSite" id="SBAD_0001236101-mRNA-1">
    <property type="protein sequence ID" value="SBAD_0001236101-mRNA-1"/>
    <property type="gene ID" value="SBAD_0001236101"/>
</dbReference>
<sequence>MKHMDGGQIDGQEVTAAPVLVPKGIRRPSPWRRPPGAGWRRSPPRYRRM</sequence>
<name>A0A183J7W4_9BILA</name>
<proteinExistence type="predicted"/>
<reference evidence="4" key="1">
    <citation type="submission" date="2016-06" db="UniProtKB">
        <authorList>
            <consortium name="WormBaseParasite"/>
        </authorList>
    </citation>
    <scope>IDENTIFICATION</scope>
</reference>
<evidence type="ECO:0000313" key="4">
    <source>
        <dbReference type="WBParaSite" id="SBAD_0001236101-mRNA-1"/>
    </source>
</evidence>
<evidence type="ECO:0000313" key="3">
    <source>
        <dbReference type="Proteomes" id="UP000270296"/>
    </source>
</evidence>
<keyword evidence="3" id="KW-1185">Reference proteome</keyword>
<dbReference type="Proteomes" id="UP000270296">
    <property type="component" value="Unassembled WGS sequence"/>
</dbReference>
<gene>
    <name evidence="2" type="ORF">SBAD_LOCUS11962</name>
</gene>
<evidence type="ECO:0000313" key="2">
    <source>
        <dbReference type="EMBL" id="VDP44329.1"/>
    </source>
</evidence>
<evidence type="ECO:0000256" key="1">
    <source>
        <dbReference type="SAM" id="MobiDB-lite"/>
    </source>
</evidence>
<reference evidence="2 3" key="2">
    <citation type="submission" date="2018-11" db="EMBL/GenBank/DDBJ databases">
        <authorList>
            <consortium name="Pathogen Informatics"/>
        </authorList>
    </citation>
    <scope>NUCLEOTIDE SEQUENCE [LARGE SCALE GENOMIC DNA]</scope>
</reference>
<dbReference type="EMBL" id="UZAM01016686">
    <property type="protein sequence ID" value="VDP44329.1"/>
    <property type="molecule type" value="Genomic_DNA"/>
</dbReference>
<protein>
    <submittedName>
        <fullName evidence="2 4">Uncharacterized protein</fullName>
    </submittedName>
</protein>